<dbReference type="OrthoDB" id="9780518at2"/>
<gene>
    <name evidence="4" type="ORF">GCM10010990_08570</name>
</gene>
<comment type="caution">
    <text evidence="4">The sequence shown here is derived from an EMBL/GenBank/DDBJ whole genome shotgun (WGS) entry which is preliminary data.</text>
</comment>
<dbReference type="FunFam" id="3.20.20.30:FF:000002">
    <property type="entry name" value="LLM class flavin-dependent oxidoreductase"/>
    <property type="match status" value="1"/>
</dbReference>
<reference evidence="4" key="1">
    <citation type="journal article" date="2014" name="Int. J. Syst. Evol. Microbiol.">
        <title>Complete genome sequence of Corynebacterium casei LMG S-19264T (=DSM 44701T), isolated from a smear-ripened cheese.</title>
        <authorList>
            <consortium name="US DOE Joint Genome Institute (JGI-PGF)"/>
            <person name="Walter F."/>
            <person name="Albersmeier A."/>
            <person name="Kalinowski J."/>
            <person name="Ruckert C."/>
        </authorList>
    </citation>
    <scope>NUCLEOTIDE SEQUENCE</scope>
    <source>
        <strain evidence="4">CGMCC 1.15360</strain>
    </source>
</reference>
<dbReference type="Gene3D" id="3.20.20.30">
    <property type="entry name" value="Luciferase-like domain"/>
    <property type="match status" value="1"/>
</dbReference>
<evidence type="ECO:0000256" key="1">
    <source>
        <dbReference type="ARBA" id="ARBA00007789"/>
    </source>
</evidence>
<evidence type="ECO:0000259" key="3">
    <source>
        <dbReference type="Pfam" id="PF00296"/>
    </source>
</evidence>
<proteinExistence type="predicted"/>
<evidence type="ECO:0000256" key="2">
    <source>
        <dbReference type="ARBA" id="ARBA00074555"/>
    </source>
</evidence>
<dbReference type="GO" id="GO:0005829">
    <property type="term" value="C:cytosol"/>
    <property type="evidence" value="ECO:0007669"/>
    <property type="project" value="TreeGrafter"/>
</dbReference>
<comment type="similarity">
    <text evidence="1">To bacterial alkanal monooxygenase alpha and beta chains.</text>
</comment>
<dbReference type="InterPro" id="IPR011251">
    <property type="entry name" value="Luciferase-like_dom"/>
</dbReference>
<dbReference type="PANTHER" id="PTHR30137">
    <property type="entry name" value="LUCIFERASE-LIKE MONOOXYGENASE"/>
    <property type="match status" value="1"/>
</dbReference>
<dbReference type="AlphaFoldDB" id="A0A916YTQ9"/>
<dbReference type="CDD" id="cd00347">
    <property type="entry name" value="Flavin_utilizing_monoxygenases"/>
    <property type="match status" value="1"/>
</dbReference>
<organism evidence="4 5">
    <name type="scientific">Croceicoccus mobilis</name>
    <dbReference type="NCBI Taxonomy" id="1703339"/>
    <lineage>
        <taxon>Bacteria</taxon>
        <taxon>Pseudomonadati</taxon>
        <taxon>Pseudomonadota</taxon>
        <taxon>Alphaproteobacteria</taxon>
        <taxon>Sphingomonadales</taxon>
        <taxon>Erythrobacteraceae</taxon>
        <taxon>Croceicoccus</taxon>
    </lineage>
</organism>
<dbReference type="SUPFAM" id="SSF51679">
    <property type="entry name" value="Bacterial luciferase-like"/>
    <property type="match status" value="1"/>
</dbReference>
<dbReference type="InterPro" id="IPR019949">
    <property type="entry name" value="CmoO-like"/>
</dbReference>
<dbReference type="Pfam" id="PF00296">
    <property type="entry name" value="Bac_luciferase"/>
    <property type="match status" value="1"/>
</dbReference>
<dbReference type="RefSeq" id="WP_066773713.1">
    <property type="nucleotide sequence ID" value="NZ_BMIP01000001.1"/>
</dbReference>
<protein>
    <recommendedName>
        <fullName evidence="2">Luciferase-like monooxygenase</fullName>
    </recommendedName>
</protein>
<dbReference type="InterPro" id="IPR050766">
    <property type="entry name" value="Bact_Lucif_Oxidored"/>
</dbReference>
<dbReference type="PANTHER" id="PTHR30137:SF6">
    <property type="entry name" value="LUCIFERASE-LIKE MONOOXYGENASE"/>
    <property type="match status" value="1"/>
</dbReference>
<accession>A0A916YTQ9</accession>
<evidence type="ECO:0000313" key="5">
    <source>
        <dbReference type="Proteomes" id="UP000612349"/>
    </source>
</evidence>
<evidence type="ECO:0000313" key="4">
    <source>
        <dbReference type="EMBL" id="GGD61331.1"/>
    </source>
</evidence>
<sequence length="331" mass="35002">MTLLSVLDFASIPEGGSASDALANSARLAAHAEAEGYHRFWLAEHHAMPGIASSAVSVCLAHVGHATSRIRIGAGGIMLPNHNPFVIAEQFGTLDALFPGRIDLGLGRAPGADSRIGRMLRKDLHAAAEYFPQDVVELQALFAGDEGLPLPAIPGLGAKIEMWVLGSSLFGAQLAAKLGLPYAFAAHFAPTHLDEALRLYRQRFEPSDLLDRPHVMVGTTAYAAETSEEAYLLASSMDQSFIALRTGRPGKLPPPVPGYRDSLPPQAAAQLRGTREVSAIGTPVEVAEKLSAIIARTGADELVLAGNTFDTDARIRSLSLTMEAMRAAAPA</sequence>
<dbReference type="GO" id="GO:0016705">
    <property type="term" value="F:oxidoreductase activity, acting on paired donors, with incorporation or reduction of molecular oxygen"/>
    <property type="evidence" value="ECO:0007669"/>
    <property type="project" value="InterPro"/>
</dbReference>
<dbReference type="Proteomes" id="UP000612349">
    <property type="component" value="Unassembled WGS sequence"/>
</dbReference>
<reference evidence="4" key="2">
    <citation type="submission" date="2020-09" db="EMBL/GenBank/DDBJ databases">
        <authorList>
            <person name="Sun Q."/>
            <person name="Zhou Y."/>
        </authorList>
    </citation>
    <scope>NUCLEOTIDE SEQUENCE</scope>
    <source>
        <strain evidence="4">CGMCC 1.15360</strain>
    </source>
</reference>
<dbReference type="NCBIfam" id="TIGR03558">
    <property type="entry name" value="oxido_grp_1"/>
    <property type="match status" value="1"/>
</dbReference>
<keyword evidence="5" id="KW-1185">Reference proteome</keyword>
<name>A0A916YTQ9_9SPHN</name>
<dbReference type="EMBL" id="BMIP01000001">
    <property type="protein sequence ID" value="GGD61331.1"/>
    <property type="molecule type" value="Genomic_DNA"/>
</dbReference>
<dbReference type="InterPro" id="IPR036661">
    <property type="entry name" value="Luciferase-like_sf"/>
</dbReference>
<feature type="domain" description="Luciferase-like" evidence="3">
    <location>
        <begin position="11"/>
        <end position="300"/>
    </location>
</feature>